<proteinExistence type="predicted"/>
<dbReference type="Proteomes" id="UP000198211">
    <property type="component" value="Unassembled WGS sequence"/>
</dbReference>
<organism evidence="1 2">
    <name type="scientific">Phytophthora megakarya</name>
    <dbReference type="NCBI Taxonomy" id="4795"/>
    <lineage>
        <taxon>Eukaryota</taxon>
        <taxon>Sar</taxon>
        <taxon>Stramenopiles</taxon>
        <taxon>Oomycota</taxon>
        <taxon>Peronosporomycetes</taxon>
        <taxon>Peronosporales</taxon>
        <taxon>Peronosporaceae</taxon>
        <taxon>Phytophthora</taxon>
    </lineage>
</organism>
<gene>
    <name evidence="1" type="ORF">PHMEG_00018751</name>
</gene>
<name>A0A225VV41_9STRA</name>
<dbReference type="AlphaFoldDB" id="A0A225VV41"/>
<evidence type="ECO:0000313" key="1">
    <source>
        <dbReference type="EMBL" id="OWZ08667.1"/>
    </source>
</evidence>
<evidence type="ECO:0008006" key="3">
    <source>
        <dbReference type="Google" id="ProtNLM"/>
    </source>
</evidence>
<keyword evidence="2" id="KW-1185">Reference proteome</keyword>
<comment type="caution">
    <text evidence="1">The sequence shown here is derived from an EMBL/GenBank/DDBJ whole genome shotgun (WGS) entry which is preliminary data.</text>
</comment>
<reference evidence="2" key="1">
    <citation type="submission" date="2017-03" db="EMBL/GenBank/DDBJ databases">
        <title>Phytopthora megakarya and P. palmivora, two closely related causual agents of cacao black pod achieved similar genome size and gene model numbers by different mechanisms.</title>
        <authorList>
            <person name="Ali S."/>
            <person name="Shao J."/>
            <person name="Larry D.J."/>
            <person name="Kronmiller B."/>
            <person name="Shen D."/>
            <person name="Strem M.D."/>
            <person name="Melnick R.L."/>
            <person name="Guiltinan M.J."/>
            <person name="Tyler B.M."/>
            <person name="Meinhardt L.W."/>
            <person name="Bailey B.A."/>
        </authorList>
    </citation>
    <scope>NUCLEOTIDE SEQUENCE [LARGE SCALE GENOMIC DNA]</scope>
    <source>
        <strain evidence="2">zdho120</strain>
    </source>
</reference>
<dbReference type="OrthoDB" id="127994at2759"/>
<dbReference type="EMBL" id="NBNE01003065">
    <property type="protein sequence ID" value="OWZ08667.1"/>
    <property type="molecule type" value="Genomic_DNA"/>
</dbReference>
<accession>A0A225VV41</accession>
<sequence length="120" mass="13980">MILSNRNLKRWAAFVAKKTGTSPEETMITKLRTQYDDEFLAQLLLAEEKGSSKEMVTKLQNALFNKWHEERKMPALKVRNEVWIPAGPVSVTYMKFLKKKGLTFGRESNRRIRTQHPPAF</sequence>
<evidence type="ECO:0000313" key="2">
    <source>
        <dbReference type="Proteomes" id="UP000198211"/>
    </source>
</evidence>
<protein>
    <recommendedName>
        <fullName evidence="3">Avirulence (Avh) protein</fullName>
    </recommendedName>
</protein>